<proteinExistence type="predicted"/>
<dbReference type="InterPro" id="IPR035437">
    <property type="entry name" value="SNase_OB-fold_sf"/>
</dbReference>
<accession>A0A427MXF0</accession>
<reference evidence="4 5" key="1">
    <citation type="submission" date="2018-11" db="EMBL/GenBank/DDBJ databases">
        <authorList>
            <person name="Huo Y."/>
        </authorList>
    </citation>
    <scope>NUCLEOTIDE SEQUENCE [LARGE SCALE GENOMIC DNA]</scope>
    <source>
        <strain evidence="4 5">DSM 30132</strain>
    </source>
</reference>
<keyword evidence="1" id="KW-0732">Signal</keyword>
<evidence type="ECO:0000259" key="2">
    <source>
        <dbReference type="SMART" id="SM00318"/>
    </source>
</evidence>
<keyword evidence="6" id="KW-1185">Reference proteome</keyword>
<dbReference type="Proteomes" id="UP000277279">
    <property type="component" value="Unassembled WGS sequence"/>
</dbReference>
<comment type="caution">
    <text evidence="4">The sequence shown here is derived from an EMBL/GenBank/DDBJ whole genome shotgun (WGS) entry which is preliminary data.</text>
</comment>
<evidence type="ECO:0000256" key="1">
    <source>
        <dbReference type="SAM" id="SignalP"/>
    </source>
</evidence>
<gene>
    <name evidence="4" type="ORF">EFD55_18640</name>
    <name evidence="3" type="ORF">FHS26_003717</name>
</gene>
<evidence type="ECO:0000313" key="5">
    <source>
        <dbReference type="Proteomes" id="UP000277279"/>
    </source>
</evidence>
<dbReference type="RefSeq" id="WP_125846499.1">
    <property type="nucleotide sequence ID" value="NZ_JACHXH010000012.1"/>
</dbReference>
<evidence type="ECO:0000313" key="6">
    <source>
        <dbReference type="Proteomes" id="UP000518315"/>
    </source>
</evidence>
<dbReference type="EMBL" id="JACHXH010000012">
    <property type="protein sequence ID" value="MBB3135970.1"/>
    <property type="molecule type" value="Genomic_DNA"/>
</dbReference>
<sequence length="224" mass="24712">MRRSIAVAVVVLISITNPGQSADLVENLQANTAPAGPQYLPLIKGRAAVVSGDTLWFPQMGIRVRLDGIEACLLPQWAFDPTASKELTSPAPVPCGALAQAWLKRVVDNSVVHCTPSHYFVAGEPSARCFARGRDLGLEMLRVGWARTVGQQDPAYLAAERYARSARYGLWGTYVLDMGEWRKNAIDQTIARLPIADLNLLAGRKSEFTPPFGDWRNRPRRTDR</sequence>
<dbReference type="EMBL" id="RJJT01000012">
    <property type="protein sequence ID" value="RSB75832.1"/>
    <property type="molecule type" value="Genomic_DNA"/>
</dbReference>
<feature type="domain" description="TNase-like" evidence="2">
    <location>
        <begin position="41"/>
        <end position="173"/>
    </location>
</feature>
<reference evidence="3 6" key="2">
    <citation type="submission" date="2020-08" db="EMBL/GenBank/DDBJ databases">
        <title>Genomic Encyclopedia of Type Strains, Phase III (KMG-III): the genomes of soil and plant-associated and newly described type strains.</title>
        <authorList>
            <person name="Whitman W."/>
        </authorList>
    </citation>
    <scope>NUCLEOTIDE SEQUENCE [LARGE SCALE GENOMIC DNA]</scope>
    <source>
        <strain evidence="3 6">CECT 4113</strain>
    </source>
</reference>
<organism evidence="4 5">
    <name type="scientific">Rhizobium pisi</name>
    <dbReference type="NCBI Taxonomy" id="574561"/>
    <lineage>
        <taxon>Bacteria</taxon>
        <taxon>Pseudomonadati</taxon>
        <taxon>Pseudomonadota</taxon>
        <taxon>Alphaproteobacteria</taxon>
        <taxon>Hyphomicrobiales</taxon>
        <taxon>Rhizobiaceae</taxon>
        <taxon>Rhizobium/Agrobacterium group</taxon>
        <taxon>Rhizobium</taxon>
    </lineage>
</organism>
<dbReference type="Gene3D" id="2.40.50.90">
    <property type="match status" value="1"/>
</dbReference>
<keyword evidence="3" id="KW-0378">Hydrolase</keyword>
<name>A0A427MXF0_9HYPH</name>
<evidence type="ECO:0000313" key="4">
    <source>
        <dbReference type="EMBL" id="RSB75832.1"/>
    </source>
</evidence>
<keyword evidence="3" id="KW-0540">Nuclease</keyword>
<dbReference type="AlphaFoldDB" id="A0A427MXF0"/>
<evidence type="ECO:0000313" key="3">
    <source>
        <dbReference type="EMBL" id="MBB3135970.1"/>
    </source>
</evidence>
<dbReference type="GO" id="GO:0004519">
    <property type="term" value="F:endonuclease activity"/>
    <property type="evidence" value="ECO:0007669"/>
    <property type="project" value="UniProtKB-KW"/>
</dbReference>
<keyword evidence="3" id="KW-0255">Endonuclease</keyword>
<dbReference type="Proteomes" id="UP000518315">
    <property type="component" value="Unassembled WGS sequence"/>
</dbReference>
<dbReference type="InterPro" id="IPR016071">
    <property type="entry name" value="Staphylococal_nuclease_OB-fold"/>
</dbReference>
<protein>
    <submittedName>
        <fullName evidence="3">Endonuclease YncB(Thermonuclease family)</fullName>
    </submittedName>
    <submittedName>
        <fullName evidence="4">Thermonuclease family protein</fullName>
    </submittedName>
</protein>
<dbReference type="SUPFAM" id="SSF50199">
    <property type="entry name" value="Staphylococcal nuclease"/>
    <property type="match status" value="1"/>
</dbReference>
<dbReference type="OrthoDB" id="8078326at2"/>
<feature type="signal peptide" evidence="1">
    <location>
        <begin position="1"/>
        <end position="21"/>
    </location>
</feature>
<feature type="chain" id="PRO_5044603422" evidence="1">
    <location>
        <begin position="22"/>
        <end position="224"/>
    </location>
</feature>
<dbReference type="SMART" id="SM00318">
    <property type="entry name" value="SNc"/>
    <property type="match status" value="1"/>
</dbReference>